<dbReference type="Proteomes" id="UP000789396">
    <property type="component" value="Unassembled WGS sequence"/>
</dbReference>
<evidence type="ECO:0000313" key="2">
    <source>
        <dbReference type="EMBL" id="CAG8801128.1"/>
    </source>
</evidence>
<sequence>AAMEQFQWILKGPRSTSRSGIVARRDSNVSMGSRSSTDSNASVHNNPDKFKKYEFIKALKQRCTLAVEQIRSGTLQPTNVLTQ</sequence>
<name>A0A9N9JXK5_9GLOM</name>
<feature type="non-terminal residue" evidence="2">
    <location>
        <position position="1"/>
    </location>
</feature>
<accession>A0A9N9JXK5</accession>
<dbReference type="AlphaFoldDB" id="A0A9N9JXK5"/>
<evidence type="ECO:0000256" key="1">
    <source>
        <dbReference type="SAM" id="MobiDB-lite"/>
    </source>
</evidence>
<comment type="caution">
    <text evidence="2">The sequence shown here is derived from an EMBL/GenBank/DDBJ whole genome shotgun (WGS) entry which is preliminary data.</text>
</comment>
<feature type="region of interest" description="Disordered" evidence="1">
    <location>
        <begin position="14"/>
        <end position="46"/>
    </location>
</feature>
<dbReference type="OrthoDB" id="2154985at2759"/>
<protein>
    <submittedName>
        <fullName evidence="2">6503_t:CDS:1</fullName>
    </submittedName>
</protein>
<reference evidence="2" key="1">
    <citation type="submission" date="2021-06" db="EMBL/GenBank/DDBJ databases">
        <authorList>
            <person name="Kallberg Y."/>
            <person name="Tangrot J."/>
            <person name="Rosling A."/>
        </authorList>
    </citation>
    <scope>NUCLEOTIDE SEQUENCE</scope>
    <source>
        <strain evidence="2">IN212</strain>
    </source>
</reference>
<feature type="non-terminal residue" evidence="2">
    <location>
        <position position="83"/>
    </location>
</feature>
<dbReference type="EMBL" id="CAJVPZ010071983">
    <property type="protein sequence ID" value="CAG8801128.1"/>
    <property type="molecule type" value="Genomic_DNA"/>
</dbReference>
<keyword evidence="3" id="KW-1185">Reference proteome</keyword>
<proteinExistence type="predicted"/>
<organism evidence="2 3">
    <name type="scientific">Racocetra fulgida</name>
    <dbReference type="NCBI Taxonomy" id="60492"/>
    <lineage>
        <taxon>Eukaryota</taxon>
        <taxon>Fungi</taxon>
        <taxon>Fungi incertae sedis</taxon>
        <taxon>Mucoromycota</taxon>
        <taxon>Glomeromycotina</taxon>
        <taxon>Glomeromycetes</taxon>
        <taxon>Diversisporales</taxon>
        <taxon>Gigasporaceae</taxon>
        <taxon>Racocetra</taxon>
    </lineage>
</organism>
<evidence type="ECO:0000313" key="3">
    <source>
        <dbReference type="Proteomes" id="UP000789396"/>
    </source>
</evidence>
<feature type="compositionally biased region" description="Polar residues" evidence="1">
    <location>
        <begin position="28"/>
        <end position="45"/>
    </location>
</feature>
<gene>
    <name evidence="2" type="ORF">RFULGI_LOCUS17738</name>
</gene>